<keyword evidence="4" id="KW-0238">DNA-binding</keyword>
<dbReference type="InterPro" id="IPR051446">
    <property type="entry name" value="HTH_trans_reg/aminotransferase"/>
</dbReference>
<organism evidence="7">
    <name type="scientific">Gordonia amarae</name>
    <dbReference type="NCBI Taxonomy" id="36821"/>
    <lineage>
        <taxon>Bacteria</taxon>
        <taxon>Bacillati</taxon>
        <taxon>Actinomycetota</taxon>
        <taxon>Actinomycetes</taxon>
        <taxon>Mycobacteriales</taxon>
        <taxon>Gordoniaceae</taxon>
        <taxon>Gordonia</taxon>
    </lineage>
</organism>
<evidence type="ECO:0000256" key="6">
    <source>
        <dbReference type="SAM" id="MobiDB-lite"/>
    </source>
</evidence>
<reference evidence="7" key="1">
    <citation type="journal article" date="2021" name="Nat. Microbiol.">
        <title>Cocultivation of an ultrasmall environmental parasitic bacterium with lytic ability against bacteria associated with wastewater foams.</title>
        <authorList>
            <person name="Batinovic S."/>
            <person name="Rose J.J.A."/>
            <person name="Ratcliffe J."/>
            <person name="Seviour R.J."/>
            <person name="Petrovski S."/>
        </authorList>
    </citation>
    <scope>NUCLEOTIDE SEQUENCE</scope>
    <source>
        <strain evidence="7">CON44</strain>
    </source>
</reference>
<sequence>MARTARPGSLVLSGVAGAADLVGAIIDRIADGVLADGDRLPSSRVLAEQTGLSRGTVVRAFDELSAAGFVVSEHGSGTRVSVGAAQAARAGARTRGKRDALPGRAFEPRRGRSRRDLRPGIPDADLVDGRAWRSAVRAAVSDGMAGLNPWEEPSPRLRSELSGHLRRHRGIADADPLLFDSSRSAIAALCAAFAAERPGDVVPFHIEDPGYRGALLMAREQGLDVRFHRVEPDGLDAAALGTEPGIVFTTPAHQYPLGYRVNVDRRVALVEWARWTGSLVIEDDYDGEFRYGVAPLPALVTLPGAAGHVAYVGTSSKSLSPDLRVAWCVPPAALRRPVKRWLAVHRRGPSSLPADALGEFIGSGAMDRHLARAARVYSDRRSRLVTALGRECPELAVTGVEAGLHLCVLLPGSDDEEVVAALDRSGWRTRSLSSQSTVHAVPGLVLNYARLGARDAGEFAVALREVLALVTPD</sequence>
<accession>A0A857MEI9</accession>
<proteinExistence type="inferred from homology"/>
<dbReference type="PANTHER" id="PTHR46577:SF1">
    <property type="entry name" value="HTH-TYPE TRANSCRIPTIONAL REGULATORY PROTEIN GABR"/>
    <property type="match status" value="1"/>
</dbReference>
<evidence type="ECO:0000256" key="5">
    <source>
        <dbReference type="ARBA" id="ARBA00023163"/>
    </source>
</evidence>
<dbReference type="InterPro" id="IPR036388">
    <property type="entry name" value="WH-like_DNA-bd_sf"/>
</dbReference>
<dbReference type="Gene3D" id="1.10.10.10">
    <property type="entry name" value="Winged helix-like DNA-binding domain superfamily/Winged helix DNA-binding domain"/>
    <property type="match status" value="1"/>
</dbReference>
<evidence type="ECO:0000256" key="4">
    <source>
        <dbReference type="ARBA" id="ARBA00023125"/>
    </source>
</evidence>
<dbReference type="Gene3D" id="3.40.640.10">
    <property type="entry name" value="Type I PLP-dependent aspartate aminotransferase-like (Major domain)"/>
    <property type="match status" value="1"/>
</dbReference>
<dbReference type="CDD" id="cd07377">
    <property type="entry name" value="WHTH_GntR"/>
    <property type="match status" value="1"/>
</dbReference>
<dbReference type="CDD" id="cd00609">
    <property type="entry name" value="AAT_like"/>
    <property type="match status" value="1"/>
</dbReference>
<dbReference type="InterPro" id="IPR015424">
    <property type="entry name" value="PyrdxlP-dep_Trfase"/>
</dbReference>
<dbReference type="InterPro" id="IPR015421">
    <property type="entry name" value="PyrdxlP-dep_Trfase_major"/>
</dbReference>
<dbReference type="InterPro" id="IPR004839">
    <property type="entry name" value="Aminotransferase_I/II_large"/>
</dbReference>
<dbReference type="PANTHER" id="PTHR46577">
    <property type="entry name" value="HTH-TYPE TRANSCRIPTIONAL REGULATORY PROTEIN GABR"/>
    <property type="match status" value="1"/>
</dbReference>
<dbReference type="GO" id="GO:0030170">
    <property type="term" value="F:pyridoxal phosphate binding"/>
    <property type="evidence" value="ECO:0007669"/>
    <property type="project" value="InterPro"/>
</dbReference>
<keyword evidence="3" id="KW-0805">Transcription regulation</keyword>
<dbReference type="PROSITE" id="PS50949">
    <property type="entry name" value="HTH_GNTR"/>
    <property type="match status" value="1"/>
</dbReference>
<dbReference type="SMART" id="SM00345">
    <property type="entry name" value="HTH_GNTR"/>
    <property type="match status" value="1"/>
</dbReference>
<dbReference type="InterPro" id="IPR036390">
    <property type="entry name" value="WH_DNA-bd_sf"/>
</dbReference>
<dbReference type="SUPFAM" id="SSF46785">
    <property type="entry name" value="Winged helix' DNA-binding domain"/>
    <property type="match status" value="1"/>
</dbReference>
<keyword evidence="2" id="KW-0663">Pyridoxal phosphate</keyword>
<keyword evidence="5" id="KW-0804">Transcription</keyword>
<dbReference type="Pfam" id="PF00155">
    <property type="entry name" value="Aminotran_1_2"/>
    <property type="match status" value="1"/>
</dbReference>
<protein>
    <submittedName>
        <fullName evidence="7">GntR family transcriptional regulator</fullName>
    </submittedName>
</protein>
<dbReference type="Pfam" id="PF00392">
    <property type="entry name" value="GntR"/>
    <property type="match status" value="1"/>
</dbReference>
<dbReference type="InterPro" id="IPR000524">
    <property type="entry name" value="Tscrpt_reg_HTH_GntR"/>
</dbReference>
<evidence type="ECO:0000256" key="1">
    <source>
        <dbReference type="ARBA" id="ARBA00005384"/>
    </source>
</evidence>
<dbReference type="GO" id="GO:0003700">
    <property type="term" value="F:DNA-binding transcription factor activity"/>
    <property type="evidence" value="ECO:0007669"/>
    <property type="project" value="InterPro"/>
</dbReference>
<feature type="compositionally biased region" description="Basic and acidic residues" evidence="6">
    <location>
        <begin position="97"/>
        <end position="118"/>
    </location>
</feature>
<feature type="region of interest" description="Disordered" evidence="6">
    <location>
        <begin position="91"/>
        <end position="120"/>
    </location>
</feature>
<evidence type="ECO:0000256" key="2">
    <source>
        <dbReference type="ARBA" id="ARBA00022898"/>
    </source>
</evidence>
<dbReference type="SUPFAM" id="SSF53383">
    <property type="entry name" value="PLP-dependent transferases"/>
    <property type="match status" value="1"/>
</dbReference>
<name>A0A857MEI9_9ACTN</name>
<dbReference type="AlphaFoldDB" id="A0A857MEI9"/>
<comment type="similarity">
    <text evidence="1">In the C-terminal section; belongs to the class-I pyridoxal-phosphate-dependent aminotransferase family.</text>
</comment>
<gene>
    <name evidence="7" type="ORF">GII30_16900</name>
</gene>
<evidence type="ECO:0000313" key="7">
    <source>
        <dbReference type="EMBL" id="QHN40598.1"/>
    </source>
</evidence>
<dbReference type="EMBL" id="CP045810">
    <property type="protein sequence ID" value="QHN40598.1"/>
    <property type="molecule type" value="Genomic_DNA"/>
</dbReference>
<dbReference type="GO" id="GO:0003677">
    <property type="term" value="F:DNA binding"/>
    <property type="evidence" value="ECO:0007669"/>
    <property type="project" value="UniProtKB-KW"/>
</dbReference>
<dbReference type="PRINTS" id="PR00035">
    <property type="entry name" value="HTHGNTR"/>
</dbReference>
<dbReference type="RefSeq" id="WP_005190464.1">
    <property type="nucleotide sequence ID" value="NZ_CP045804.1"/>
</dbReference>
<evidence type="ECO:0000256" key="3">
    <source>
        <dbReference type="ARBA" id="ARBA00023015"/>
    </source>
</evidence>